<dbReference type="AlphaFoldDB" id="A0AAD7ZF72"/>
<dbReference type="EMBL" id="JASPKZ010008566">
    <property type="protein sequence ID" value="KAJ9579256.1"/>
    <property type="molecule type" value="Genomic_DNA"/>
</dbReference>
<reference evidence="1" key="2">
    <citation type="submission" date="2023-05" db="EMBL/GenBank/DDBJ databases">
        <authorList>
            <person name="Fouks B."/>
        </authorList>
    </citation>
    <scope>NUCLEOTIDE SEQUENCE</scope>
    <source>
        <strain evidence="1">Stay&amp;Tobe</strain>
        <tissue evidence="1">Testes</tissue>
    </source>
</reference>
<feature type="non-terminal residue" evidence="1">
    <location>
        <position position="1"/>
    </location>
</feature>
<keyword evidence="2" id="KW-1185">Reference proteome</keyword>
<comment type="caution">
    <text evidence="1">The sequence shown here is derived from an EMBL/GenBank/DDBJ whole genome shotgun (WGS) entry which is preliminary data.</text>
</comment>
<proteinExistence type="predicted"/>
<dbReference type="Proteomes" id="UP001233999">
    <property type="component" value="Unassembled WGS sequence"/>
</dbReference>
<accession>A0AAD7ZF72</accession>
<sequence length="137" mass="15806">HISMLQSKDTKPIGTPRELGFQSGKLGYSTNVSCCWSGIRQRLTPEIRTFTFLITSGRPFHFLKQHTDWFYHLARSCRDDSHSNAVIETSISKAIWHQTPVDSHQIMEKFNIFLIDIYLRSILKLIVENPQGEKKGT</sequence>
<feature type="non-terminal residue" evidence="1">
    <location>
        <position position="137"/>
    </location>
</feature>
<gene>
    <name evidence="1" type="ORF">L9F63_024636</name>
</gene>
<organism evidence="1 2">
    <name type="scientific">Diploptera punctata</name>
    <name type="common">Pacific beetle cockroach</name>
    <dbReference type="NCBI Taxonomy" id="6984"/>
    <lineage>
        <taxon>Eukaryota</taxon>
        <taxon>Metazoa</taxon>
        <taxon>Ecdysozoa</taxon>
        <taxon>Arthropoda</taxon>
        <taxon>Hexapoda</taxon>
        <taxon>Insecta</taxon>
        <taxon>Pterygota</taxon>
        <taxon>Neoptera</taxon>
        <taxon>Polyneoptera</taxon>
        <taxon>Dictyoptera</taxon>
        <taxon>Blattodea</taxon>
        <taxon>Blaberoidea</taxon>
        <taxon>Blaberidae</taxon>
        <taxon>Diplopterinae</taxon>
        <taxon>Diploptera</taxon>
    </lineage>
</organism>
<name>A0AAD7ZF72_DIPPU</name>
<reference evidence="1" key="1">
    <citation type="journal article" date="2023" name="IScience">
        <title>Live-bearing cockroach genome reveals convergent evolutionary mechanisms linked to viviparity in insects and beyond.</title>
        <authorList>
            <person name="Fouks B."/>
            <person name="Harrison M.C."/>
            <person name="Mikhailova A.A."/>
            <person name="Marchal E."/>
            <person name="English S."/>
            <person name="Carruthers M."/>
            <person name="Jennings E.C."/>
            <person name="Chiamaka E.L."/>
            <person name="Frigard R.A."/>
            <person name="Pippel M."/>
            <person name="Attardo G.M."/>
            <person name="Benoit J.B."/>
            <person name="Bornberg-Bauer E."/>
            <person name="Tobe S.S."/>
        </authorList>
    </citation>
    <scope>NUCLEOTIDE SEQUENCE</scope>
    <source>
        <strain evidence="1">Stay&amp;Tobe</strain>
    </source>
</reference>
<evidence type="ECO:0000313" key="1">
    <source>
        <dbReference type="EMBL" id="KAJ9579256.1"/>
    </source>
</evidence>
<protein>
    <submittedName>
        <fullName evidence="1">Uncharacterized protein</fullName>
    </submittedName>
</protein>
<evidence type="ECO:0000313" key="2">
    <source>
        <dbReference type="Proteomes" id="UP001233999"/>
    </source>
</evidence>